<accession>A0ABS6UQ27</accession>
<name>A0ABS6UQ27_9PSEU</name>
<dbReference type="Proteomes" id="UP000694287">
    <property type="component" value="Unassembled WGS sequence"/>
</dbReference>
<gene>
    <name evidence="3" type="ORF">I4I81_06510</name>
</gene>
<evidence type="ECO:0000259" key="2">
    <source>
        <dbReference type="Pfam" id="PF00689"/>
    </source>
</evidence>
<keyword evidence="1" id="KW-0472">Membrane</keyword>
<reference evidence="3 4" key="1">
    <citation type="submission" date="2020-11" db="EMBL/GenBank/DDBJ databases">
        <title>Pseudonocardia abyssalis sp. nov. and Pseudonocardia oceani sp. nov., description and phylogenomic analysis of two novel actinomycetes isolated from the deep Southern Ocean.</title>
        <authorList>
            <person name="Parra J."/>
        </authorList>
    </citation>
    <scope>NUCLEOTIDE SEQUENCE [LARGE SCALE GENOMIC DNA]</scope>
    <source>
        <strain evidence="3 4">KRD-168</strain>
    </source>
</reference>
<keyword evidence="1" id="KW-1133">Transmembrane helix</keyword>
<evidence type="ECO:0000313" key="4">
    <source>
        <dbReference type="Proteomes" id="UP000694287"/>
    </source>
</evidence>
<proteinExistence type="predicted"/>
<sequence>MAAGTLAVLLWAPGPSARLGVASVAGTMAFTTFVFFQVVNLLNVRHETRGTVSRETLRNTSAFVASGSVVALLVLVVQVDGLHGRSAVLWVGELVKVVLRCR</sequence>
<comment type="caution">
    <text evidence="3">The sequence shown here is derived from an EMBL/GenBank/DDBJ whole genome shotgun (WGS) entry which is preliminary data.</text>
</comment>
<dbReference type="InterPro" id="IPR006068">
    <property type="entry name" value="ATPase_P-typ_cation-transptr_C"/>
</dbReference>
<feature type="transmembrane region" description="Helical" evidence="1">
    <location>
        <begin position="28"/>
        <end position="44"/>
    </location>
</feature>
<protein>
    <submittedName>
        <fullName evidence="3">Cation transporting ATPase C-terminal domain-containing protein</fullName>
    </submittedName>
</protein>
<keyword evidence="1" id="KW-0812">Transmembrane</keyword>
<dbReference type="EMBL" id="JADQDK010000001">
    <property type="protein sequence ID" value="MBW0133904.1"/>
    <property type="molecule type" value="Genomic_DNA"/>
</dbReference>
<dbReference type="RefSeq" id="WP_218604720.1">
    <property type="nucleotide sequence ID" value="NZ_JADQDJ010000252.1"/>
</dbReference>
<feature type="transmembrane region" description="Helical" evidence="1">
    <location>
        <begin position="56"/>
        <end position="79"/>
    </location>
</feature>
<evidence type="ECO:0000256" key="1">
    <source>
        <dbReference type="SAM" id="Phobius"/>
    </source>
</evidence>
<dbReference type="Pfam" id="PF00689">
    <property type="entry name" value="Cation_ATPase_C"/>
    <property type="match status" value="1"/>
</dbReference>
<evidence type="ECO:0000313" key="3">
    <source>
        <dbReference type="EMBL" id="MBW0133904.1"/>
    </source>
</evidence>
<feature type="domain" description="Cation-transporting P-type ATPase C-terminal" evidence="2">
    <location>
        <begin position="1"/>
        <end position="83"/>
    </location>
</feature>
<organism evidence="3 4">
    <name type="scientific">Pseudonocardia abyssalis</name>
    <dbReference type="NCBI Taxonomy" id="2792008"/>
    <lineage>
        <taxon>Bacteria</taxon>
        <taxon>Bacillati</taxon>
        <taxon>Actinomycetota</taxon>
        <taxon>Actinomycetes</taxon>
        <taxon>Pseudonocardiales</taxon>
        <taxon>Pseudonocardiaceae</taxon>
        <taxon>Pseudonocardia</taxon>
    </lineage>
</organism>
<keyword evidence="4" id="KW-1185">Reference proteome</keyword>